<dbReference type="Proteomes" id="UP000240653">
    <property type="component" value="Unassembled WGS sequence"/>
</dbReference>
<protein>
    <submittedName>
        <fullName evidence="4">Lytic transglycosylase</fullName>
    </submittedName>
</protein>
<feature type="compositionally biased region" description="Low complexity" evidence="2">
    <location>
        <begin position="288"/>
        <end position="311"/>
    </location>
</feature>
<dbReference type="Gene3D" id="1.10.530.10">
    <property type="match status" value="1"/>
</dbReference>
<gene>
    <name evidence="4" type="ORF">C7I85_20620</name>
</gene>
<name>A0A2P7S713_9HYPH</name>
<evidence type="ECO:0000313" key="4">
    <source>
        <dbReference type="EMBL" id="PSJ58259.1"/>
    </source>
</evidence>
<evidence type="ECO:0000313" key="5">
    <source>
        <dbReference type="Proteomes" id="UP000240653"/>
    </source>
</evidence>
<reference evidence="4 5" key="1">
    <citation type="submission" date="2018-03" db="EMBL/GenBank/DDBJ databases">
        <title>The draft genome of Mesorhizobium soli JCM 19897.</title>
        <authorList>
            <person name="Li L."/>
            <person name="Liu L."/>
            <person name="Liang L."/>
            <person name="Wang T."/>
            <person name="Zhang X."/>
        </authorList>
    </citation>
    <scope>NUCLEOTIDE SEQUENCE [LARGE SCALE GENOMIC DNA]</scope>
    <source>
        <strain evidence="4 5">JCM 19897</strain>
    </source>
</reference>
<dbReference type="AlphaFoldDB" id="A0A2P7S713"/>
<dbReference type="OrthoDB" id="9788661at2"/>
<dbReference type="Pfam" id="PF01464">
    <property type="entry name" value="SLT"/>
    <property type="match status" value="1"/>
</dbReference>
<dbReference type="RefSeq" id="WP_106725894.1">
    <property type="nucleotide sequence ID" value="NZ_PXYL01000011.1"/>
</dbReference>
<organism evidence="4 5">
    <name type="scientific">Pseudaminobacter soli</name>
    <name type="common">ex Li et al. 2025</name>
    <dbReference type="NCBI Taxonomy" id="1295366"/>
    <lineage>
        <taxon>Bacteria</taxon>
        <taxon>Pseudomonadati</taxon>
        <taxon>Pseudomonadota</taxon>
        <taxon>Alphaproteobacteria</taxon>
        <taxon>Hyphomicrobiales</taxon>
        <taxon>Phyllobacteriaceae</taxon>
        <taxon>Pseudaminobacter</taxon>
    </lineage>
</organism>
<dbReference type="InterPro" id="IPR023346">
    <property type="entry name" value="Lysozyme-like_dom_sf"/>
</dbReference>
<evidence type="ECO:0000259" key="3">
    <source>
        <dbReference type="Pfam" id="PF01464"/>
    </source>
</evidence>
<sequence>MAVGVALSAACLSACTSTGNGTAPDLALNTAPVDEQSADFPLPETVAVLPSSYAPVEGAPVPLVADATGALPEGQLPPPTRPGDPMLTTPQKAGTQVASLEPMMPASAYATADTGPAAPAEIEPLIQKYAAIYEVPADLVRRVVKRESTFNPSAYNRGHWGLMQIKHSTARGMGYDGPARGLLDAETNLKYSVKYLRGAFLVAKGDPERADRLYQRGYYYDAKRMGLLGAAGLSSDRHRMRSPGEEQQTAAIPVAATVEFPPTSEVIPASMKGQFPPAPAAPGPDDLPVITPTTAPVPTAAPEKPVAAGAA</sequence>
<keyword evidence="5" id="KW-1185">Reference proteome</keyword>
<dbReference type="EMBL" id="PXYL01000011">
    <property type="protein sequence ID" value="PSJ58259.1"/>
    <property type="molecule type" value="Genomic_DNA"/>
</dbReference>
<accession>A0A2P7S713</accession>
<feature type="region of interest" description="Disordered" evidence="2">
    <location>
        <begin position="267"/>
        <end position="311"/>
    </location>
</feature>
<evidence type="ECO:0000256" key="1">
    <source>
        <dbReference type="ARBA" id="ARBA00009387"/>
    </source>
</evidence>
<comment type="similarity">
    <text evidence="1">Belongs to the virb1 family.</text>
</comment>
<dbReference type="SUPFAM" id="SSF53955">
    <property type="entry name" value="Lysozyme-like"/>
    <property type="match status" value="1"/>
</dbReference>
<dbReference type="InterPro" id="IPR008258">
    <property type="entry name" value="Transglycosylase_SLT_dom_1"/>
</dbReference>
<feature type="domain" description="Transglycosylase SLT" evidence="3">
    <location>
        <begin position="125"/>
        <end position="205"/>
    </location>
</feature>
<comment type="caution">
    <text evidence="4">The sequence shown here is derived from an EMBL/GenBank/DDBJ whole genome shotgun (WGS) entry which is preliminary data.</text>
</comment>
<proteinExistence type="inferred from homology"/>
<evidence type="ECO:0000256" key="2">
    <source>
        <dbReference type="SAM" id="MobiDB-lite"/>
    </source>
</evidence>